<evidence type="ECO:0000259" key="1">
    <source>
        <dbReference type="PROSITE" id="PS51186"/>
    </source>
</evidence>
<dbReference type="GO" id="GO:0008999">
    <property type="term" value="F:protein-N-terminal-alanine acetyltransferase activity"/>
    <property type="evidence" value="ECO:0007669"/>
    <property type="project" value="TreeGrafter"/>
</dbReference>
<reference evidence="2 3" key="1">
    <citation type="journal article" date="2014" name="Nature">
        <title>Sequential evolution of bacterial morphology by co-option of a developmental regulator.</title>
        <authorList>
            <person name="Jiang C."/>
            <person name="Brown P.J."/>
            <person name="Ducret A."/>
            <person name="Brun Y.V."/>
        </authorList>
    </citation>
    <scope>NUCLEOTIDE SEQUENCE [LARGE SCALE GENOMIC DNA]</scope>
    <source>
        <strain evidence="2 3">DSM 16100</strain>
    </source>
</reference>
<dbReference type="InterPro" id="IPR016181">
    <property type="entry name" value="Acyl_CoA_acyltransferase"/>
</dbReference>
<proteinExistence type="predicted"/>
<dbReference type="GO" id="GO:0005737">
    <property type="term" value="C:cytoplasm"/>
    <property type="evidence" value="ECO:0007669"/>
    <property type="project" value="TreeGrafter"/>
</dbReference>
<dbReference type="SUPFAM" id="SSF55729">
    <property type="entry name" value="Acyl-CoA N-acyltransferases (Nat)"/>
    <property type="match status" value="1"/>
</dbReference>
<dbReference type="CDD" id="cd04301">
    <property type="entry name" value="NAT_SF"/>
    <property type="match status" value="1"/>
</dbReference>
<dbReference type="STRING" id="1121022.GCA_000376105_02145"/>
<dbReference type="InterPro" id="IPR000182">
    <property type="entry name" value="GNAT_dom"/>
</dbReference>
<dbReference type="AlphaFoldDB" id="V4PFI9"/>
<comment type="caution">
    <text evidence="2">The sequence shown here is derived from an EMBL/GenBank/DDBJ whole genome shotgun (WGS) entry which is preliminary data.</text>
</comment>
<dbReference type="PANTHER" id="PTHR43441">
    <property type="entry name" value="RIBOSOMAL-PROTEIN-SERINE ACETYLTRANSFERASE"/>
    <property type="match status" value="1"/>
</dbReference>
<dbReference type="eggNOG" id="COG1670">
    <property type="taxonomic scope" value="Bacteria"/>
</dbReference>
<evidence type="ECO:0000313" key="3">
    <source>
        <dbReference type="Proteomes" id="UP000017837"/>
    </source>
</evidence>
<dbReference type="OrthoDB" id="5295305at2"/>
<dbReference type="RefSeq" id="WP_018081811.1">
    <property type="nucleotide sequence ID" value="NZ_AQWM01000008.1"/>
</dbReference>
<dbReference type="PANTHER" id="PTHR43441:SF2">
    <property type="entry name" value="FAMILY ACETYLTRANSFERASE, PUTATIVE (AFU_ORTHOLOGUE AFUA_7G00850)-RELATED"/>
    <property type="match status" value="1"/>
</dbReference>
<dbReference type="EMBL" id="AWGB01000048">
    <property type="protein sequence ID" value="ESQ86916.1"/>
    <property type="molecule type" value="Genomic_DNA"/>
</dbReference>
<dbReference type="FunFam" id="3.40.630.30:FF:000047">
    <property type="entry name" value="Acetyltransferase, GNAT family"/>
    <property type="match status" value="1"/>
</dbReference>
<dbReference type="GO" id="GO:1990189">
    <property type="term" value="F:protein N-terminal-serine acetyltransferase activity"/>
    <property type="evidence" value="ECO:0007669"/>
    <property type="project" value="TreeGrafter"/>
</dbReference>
<dbReference type="PROSITE" id="PS51186">
    <property type="entry name" value="GNAT"/>
    <property type="match status" value="1"/>
</dbReference>
<accession>V4PFI9</accession>
<dbReference type="Proteomes" id="UP000017837">
    <property type="component" value="Unassembled WGS sequence"/>
</dbReference>
<keyword evidence="3" id="KW-1185">Reference proteome</keyword>
<dbReference type="Gene3D" id="3.40.630.30">
    <property type="match status" value="1"/>
</dbReference>
<gene>
    <name evidence="2" type="ORF">ABENE_17665</name>
</gene>
<dbReference type="PATRIC" id="fig|1121022.4.peg.3611"/>
<protein>
    <recommendedName>
        <fullName evidence="1">N-acetyltransferase domain-containing protein</fullName>
    </recommendedName>
</protein>
<feature type="domain" description="N-acetyltransferase" evidence="1">
    <location>
        <begin position="46"/>
        <end position="208"/>
    </location>
</feature>
<dbReference type="Pfam" id="PF13302">
    <property type="entry name" value="Acetyltransf_3"/>
    <property type="match status" value="1"/>
</dbReference>
<sequence length="242" mass="27599">MSVNFDTVSPSLGIRDNAFGDPVGKAIPDWQGCQRLPDVELTGRTCRLVPYAETYAHGLFEAYAQDDGRMWSYLPYGPFDSPHSVNDSIQKYQNNRDFHTFVILKDEQLVGHASFMRYDLANGSVEIGGVTYSPALQRSTAATEAMYQMMKHAFAHGYRRYEWKCNQLNMPSSLAALRLGFSFEGVFRNHQVAREGRRDTAWYSVIVEEWPQVRARLESWLSPENFSVDGRQKKALRDIPIG</sequence>
<dbReference type="InterPro" id="IPR051908">
    <property type="entry name" value="Ribosomal_N-acetyltransferase"/>
</dbReference>
<name>V4PFI9_9CAUL</name>
<evidence type="ECO:0000313" key="2">
    <source>
        <dbReference type="EMBL" id="ESQ86916.1"/>
    </source>
</evidence>
<organism evidence="2 3">
    <name type="scientific">Asticcacaulis benevestitus DSM 16100 = ATCC BAA-896</name>
    <dbReference type="NCBI Taxonomy" id="1121022"/>
    <lineage>
        <taxon>Bacteria</taxon>
        <taxon>Pseudomonadati</taxon>
        <taxon>Pseudomonadota</taxon>
        <taxon>Alphaproteobacteria</taxon>
        <taxon>Caulobacterales</taxon>
        <taxon>Caulobacteraceae</taxon>
        <taxon>Asticcacaulis</taxon>
    </lineage>
</organism>